<evidence type="ECO:0000313" key="4">
    <source>
        <dbReference type="Proteomes" id="UP001367508"/>
    </source>
</evidence>
<keyword evidence="2" id="KW-0677">Repeat</keyword>
<proteinExistence type="predicted"/>
<evidence type="ECO:0000256" key="1">
    <source>
        <dbReference type="ARBA" id="ARBA00022441"/>
    </source>
</evidence>
<reference evidence="3 4" key="1">
    <citation type="submission" date="2024-01" db="EMBL/GenBank/DDBJ databases">
        <title>The genomes of 5 underutilized Papilionoideae crops provide insights into root nodulation and disease resistanc.</title>
        <authorList>
            <person name="Jiang F."/>
        </authorList>
    </citation>
    <scope>NUCLEOTIDE SEQUENCE [LARGE SCALE GENOMIC DNA]</scope>
    <source>
        <strain evidence="3">LVBAO_FW01</strain>
        <tissue evidence="3">Leaves</tissue>
    </source>
</reference>
<accession>A0AAN9MYW1</accession>
<dbReference type="Pfam" id="PF24681">
    <property type="entry name" value="Kelch_KLHDC2_KLHL20_DRC7"/>
    <property type="match status" value="1"/>
</dbReference>
<dbReference type="SUPFAM" id="SSF117281">
    <property type="entry name" value="Kelch motif"/>
    <property type="match status" value="1"/>
</dbReference>
<dbReference type="PANTHER" id="PTHR46647:SF1">
    <property type="entry name" value="RAB9 EFFECTOR PROTEIN WITH KELCH MOTIFS"/>
    <property type="match status" value="1"/>
</dbReference>
<gene>
    <name evidence="3" type="ORF">VNO77_02817</name>
</gene>
<dbReference type="AlphaFoldDB" id="A0AAN9MYW1"/>
<evidence type="ECO:0000256" key="2">
    <source>
        <dbReference type="ARBA" id="ARBA00022737"/>
    </source>
</evidence>
<evidence type="ECO:0000313" key="3">
    <source>
        <dbReference type="EMBL" id="KAK7360802.1"/>
    </source>
</evidence>
<dbReference type="PANTHER" id="PTHR46647">
    <property type="entry name" value="RAB9 EFFECTOR PROTEIN WITH KELCH MOTIFS"/>
    <property type="match status" value="1"/>
</dbReference>
<comment type="caution">
    <text evidence="3">The sequence shown here is derived from an EMBL/GenBank/DDBJ whole genome shotgun (WGS) entry which is preliminary data.</text>
</comment>
<name>A0AAN9MYW1_CANGL</name>
<dbReference type="EMBL" id="JAYMYQ010000001">
    <property type="protein sequence ID" value="KAK7360802.1"/>
    <property type="molecule type" value="Genomic_DNA"/>
</dbReference>
<keyword evidence="4" id="KW-1185">Reference proteome</keyword>
<dbReference type="Gene3D" id="2.120.10.80">
    <property type="entry name" value="Kelch-type beta propeller"/>
    <property type="match status" value="1"/>
</dbReference>
<dbReference type="Proteomes" id="UP001367508">
    <property type="component" value="Unassembled WGS sequence"/>
</dbReference>
<protein>
    <submittedName>
        <fullName evidence="3">Uncharacterized protein</fullName>
    </submittedName>
</protein>
<keyword evidence="1" id="KW-0880">Kelch repeat</keyword>
<sequence>MVIRRRRISKIEQIRKLKNAREEGDSAKSGERTGLRPHDHVALSLAISWSQPVIKGLLHIPRNSHGCAVIGDDLSVFGGTVGTNPLKNLHILNTNSHTRIPPSIRGEGPEACEGHSAAVVGKRLLIFSGHGRSADKINETGVWANVTTTPDGSSARISVADDPLKPFMSGVLVFIGGCSRSLEALDDMYYLHTGKLNRDRRSYL</sequence>
<dbReference type="InterPro" id="IPR015915">
    <property type="entry name" value="Kelch-typ_b-propeller"/>
</dbReference>
<organism evidence="3 4">
    <name type="scientific">Canavalia gladiata</name>
    <name type="common">Sword bean</name>
    <name type="synonym">Dolichos gladiatus</name>
    <dbReference type="NCBI Taxonomy" id="3824"/>
    <lineage>
        <taxon>Eukaryota</taxon>
        <taxon>Viridiplantae</taxon>
        <taxon>Streptophyta</taxon>
        <taxon>Embryophyta</taxon>
        <taxon>Tracheophyta</taxon>
        <taxon>Spermatophyta</taxon>
        <taxon>Magnoliopsida</taxon>
        <taxon>eudicotyledons</taxon>
        <taxon>Gunneridae</taxon>
        <taxon>Pentapetalae</taxon>
        <taxon>rosids</taxon>
        <taxon>fabids</taxon>
        <taxon>Fabales</taxon>
        <taxon>Fabaceae</taxon>
        <taxon>Papilionoideae</taxon>
        <taxon>50 kb inversion clade</taxon>
        <taxon>NPAAA clade</taxon>
        <taxon>indigoferoid/millettioid clade</taxon>
        <taxon>Phaseoleae</taxon>
        <taxon>Canavalia</taxon>
    </lineage>
</organism>
<dbReference type="InterPro" id="IPR052124">
    <property type="entry name" value="Rab9_kelch_effector"/>
</dbReference>